<reference evidence="3 4" key="1">
    <citation type="journal article" date="2020" name="bioRxiv">
        <title>Metabolic contributions of an alphaproteobacterial endosymbiont in the apicomplexan Cardiosporidium cionae.</title>
        <authorList>
            <person name="Hunter E.S."/>
            <person name="Paight C.J."/>
            <person name="Lane C.E."/>
        </authorList>
    </citation>
    <scope>NUCLEOTIDE SEQUENCE [LARGE SCALE GENOMIC DNA]</scope>
    <source>
        <strain evidence="3">ESH_2018</strain>
    </source>
</reference>
<dbReference type="Gene3D" id="1.10.1820.10">
    <property type="entry name" value="protein kinase ck2 holoenzyme, chain C, domain 1"/>
    <property type="match status" value="1"/>
</dbReference>
<dbReference type="InterPro" id="IPR016149">
    <property type="entry name" value="Casein_kin_II_reg-sub_N"/>
</dbReference>
<evidence type="ECO:0000256" key="1">
    <source>
        <dbReference type="ARBA" id="ARBA00006941"/>
    </source>
</evidence>
<evidence type="ECO:0000313" key="4">
    <source>
        <dbReference type="Proteomes" id="UP000823046"/>
    </source>
</evidence>
<dbReference type="Proteomes" id="UP000823046">
    <property type="component" value="Unassembled WGS sequence"/>
</dbReference>
<dbReference type="Gene3D" id="2.20.25.20">
    <property type="match status" value="1"/>
</dbReference>
<dbReference type="SMART" id="SM01085">
    <property type="entry name" value="CK_II_beta"/>
    <property type="match status" value="1"/>
</dbReference>
<name>A0ABQ7JGC8_9APIC</name>
<accession>A0ABQ7JGC8</accession>
<evidence type="ECO:0000256" key="2">
    <source>
        <dbReference type="RuleBase" id="RU361268"/>
    </source>
</evidence>
<sequence length="264" mass="29985">MGDWSSDGSSSDGGWILWHCKAEGHSFLAEIDYDYASDSFNYYGLRSRIPNFSEAASMLIGGIPKERELKRESYRDLLKKAVDLYSLLHARFITSPKGLQQMRNKFRLGVYGCCPRVLCNNEPLLPIGLSEDLHMHRVRGYCSCCQEIYNIHEGIRNLDGASFGMSFPHIFLQSHSDLLCLKPPIPYVPKIYGFRLHNVKSIIQLKLENVSPFFCRYVDKGEYGTSCIPKDHVVDYSEHPIGSDDYSARLSAASLPREDDNEEA</sequence>
<comment type="caution">
    <text evidence="3">The sequence shown here is derived from an EMBL/GenBank/DDBJ whole genome shotgun (WGS) entry which is preliminary data.</text>
</comment>
<dbReference type="PRINTS" id="PR00472">
    <property type="entry name" value="CASNKINASEII"/>
</dbReference>
<keyword evidence="4" id="KW-1185">Reference proteome</keyword>
<organism evidence="3 4">
    <name type="scientific">Cardiosporidium cionae</name>
    <dbReference type="NCBI Taxonomy" id="476202"/>
    <lineage>
        <taxon>Eukaryota</taxon>
        <taxon>Sar</taxon>
        <taxon>Alveolata</taxon>
        <taxon>Apicomplexa</taxon>
        <taxon>Aconoidasida</taxon>
        <taxon>Nephromycida</taxon>
        <taxon>Cardiosporidium</taxon>
    </lineage>
</organism>
<proteinExistence type="inferred from homology"/>
<evidence type="ECO:0000313" key="3">
    <source>
        <dbReference type="EMBL" id="KAF8822994.1"/>
    </source>
</evidence>
<dbReference type="Pfam" id="PF01214">
    <property type="entry name" value="CK_II_beta"/>
    <property type="match status" value="1"/>
</dbReference>
<dbReference type="PANTHER" id="PTHR11740">
    <property type="entry name" value="CASEIN KINASE II SUBUNIT BETA"/>
    <property type="match status" value="1"/>
</dbReference>
<dbReference type="InterPro" id="IPR000704">
    <property type="entry name" value="Casein_kinase_II_reg-sub"/>
</dbReference>
<gene>
    <name evidence="3" type="ORF">IE077_001469</name>
</gene>
<dbReference type="EMBL" id="JADAQX010000008">
    <property type="protein sequence ID" value="KAF8822994.1"/>
    <property type="molecule type" value="Genomic_DNA"/>
</dbReference>
<protein>
    <recommendedName>
        <fullName evidence="2">Casein kinase II subunit beta</fullName>
        <shortName evidence="2">CK II beta</shortName>
    </recommendedName>
</protein>
<dbReference type="SUPFAM" id="SSF57798">
    <property type="entry name" value="Casein kinase II beta subunit"/>
    <property type="match status" value="1"/>
</dbReference>
<dbReference type="PANTHER" id="PTHR11740:SF0">
    <property type="entry name" value="CASEIN KINASE II SUBUNIT BETA"/>
    <property type="match status" value="1"/>
</dbReference>
<comment type="similarity">
    <text evidence="1 2">Belongs to the casein kinase 2 subunit beta family.</text>
</comment>
<comment type="subunit">
    <text evidence="2">Tetramer of two alpha and two beta subunits.</text>
</comment>
<dbReference type="InterPro" id="IPR035991">
    <property type="entry name" value="Casein_kinase_II_beta-like"/>
</dbReference>